<reference evidence="2" key="2">
    <citation type="submission" date="2023-06" db="EMBL/GenBank/DDBJ databases">
        <authorList>
            <person name="Ma L."/>
            <person name="Liu K.-W."/>
            <person name="Li Z."/>
            <person name="Hsiao Y.-Y."/>
            <person name="Qi Y."/>
            <person name="Fu T."/>
            <person name="Tang G."/>
            <person name="Zhang D."/>
            <person name="Sun W.-H."/>
            <person name="Liu D.-K."/>
            <person name="Li Y."/>
            <person name="Chen G.-Z."/>
            <person name="Liu X.-D."/>
            <person name="Liao X.-Y."/>
            <person name="Jiang Y.-T."/>
            <person name="Yu X."/>
            <person name="Hao Y."/>
            <person name="Huang J."/>
            <person name="Zhao X.-W."/>
            <person name="Ke S."/>
            <person name="Chen Y.-Y."/>
            <person name="Wu W.-L."/>
            <person name="Hsu J.-L."/>
            <person name="Lin Y.-F."/>
            <person name="Huang M.-D."/>
            <person name="Li C.-Y."/>
            <person name="Huang L."/>
            <person name="Wang Z.-W."/>
            <person name="Zhao X."/>
            <person name="Zhong W.-Y."/>
            <person name="Peng D.-H."/>
            <person name="Ahmad S."/>
            <person name="Lan S."/>
            <person name="Zhang J.-S."/>
            <person name="Tsai W.-C."/>
            <person name="Van De Peer Y."/>
            <person name="Liu Z.-J."/>
        </authorList>
    </citation>
    <scope>NUCLEOTIDE SEQUENCE</scope>
    <source>
        <strain evidence="2">SCP</strain>
        <tissue evidence="2">Leaves</tissue>
    </source>
</reference>
<reference evidence="2" key="1">
    <citation type="journal article" date="2023" name="Nat. Commun.">
        <title>Diploid and tetraploid genomes of Acorus and the evolution of monocots.</title>
        <authorList>
            <person name="Ma L."/>
            <person name="Liu K.W."/>
            <person name="Li Z."/>
            <person name="Hsiao Y.Y."/>
            <person name="Qi Y."/>
            <person name="Fu T."/>
            <person name="Tang G.D."/>
            <person name="Zhang D."/>
            <person name="Sun W.H."/>
            <person name="Liu D.K."/>
            <person name="Li Y."/>
            <person name="Chen G.Z."/>
            <person name="Liu X.D."/>
            <person name="Liao X.Y."/>
            <person name="Jiang Y.T."/>
            <person name="Yu X."/>
            <person name="Hao Y."/>
            <person name="Huang J."/>
            <person name="Zhao X.W."/>
            <person name="Ke S."/>
            <person name="Chen Y.Y."/>
            <person name="Wu W.L."/>
            <person name="Hsu J.L."/>
            <person name="Lin Y.F."/>
            <person name="Huang M.D."/>
            <person name="Li C.Y."/>
            <person name="Huang L."/>
            <person name="Wang Z.W."/>
            <person name="Zhao X."/>
            <person name="Zhong W.Y."/>
            <person name="Peng D.H."/>
            <person name="Ahmad S."/>
            <person name="Lan S."/>
            <person name="Zhang J.S."/>
            <person name="Tsai W.C."/>
            <person name="Van de Peer Y."/>
            <person name="Liu Z.J."/>
        </authorList>
    </citation>
    <scope>NUCLEOTIDE SEQUENCE</scope>
    <source>
        <strain evidence="2">SCP</strain>
    </source>
</reference>
<dbReference type="GO" id="GO:0005737">
    <property type="term" value="C:cytoplasm"/>
    <property type="evidence" value="ECO:0007669"/>
    <property type="project" value="TreeGrafter"/>
</dbReference>
<sequence length="500" mass="58225">MLNLLRTSPHESRNHLEFSLRDSFDRLRSQLRPPFPTSVPSQSEYSDLNRAIVFGVLAEPDHLAKTHLTHLHSIVTDGYESFVDLLVRITCDSYFKLLDPARVRLLWVSSNMVDVSAVGVENLLFALLRCVVGGDFGRDNLWLAFELVRLFTAKWEWLLEERFVLSCALYTYLRLLADHYRLADPMLDELKRLEVGFCVRVLRHCFDSCLRIGRDLIRLLQDLVFIPEFGAIWKDLLANPSVFGVPEFSDISQLYKMRTSSRYFLLRLTPEMETQLRFLLTQVRWGCQKRYQIWFAKKFLNSPEKETLVCDFVRFICCAHHPSNEIIQSDVISRWAVVGWLLKCCRSNYVEANVKLGLFYDWLFFDERFDNIMNIEPAILLMVHSVPKYVDMTHMLLEFLFLLADNYDVARKDIIVRGISTSFAVLVKKGVIHSLKVLTSCDIISAVVRERLMLFYNVFCHLSAISTGREDFIHLLVKNLDQADVVSTQFDVNLKRFSIF</sequence>
<dbReference type="InterPro" id="IPR045334">
    <property type="entry name" value="INTS3"/>
</dbReference>
<evidence type="ECO:0000313" key="3">
    <source>
        <dbReference type="Proteomes" id="UP001179952"/>
    </source>
</evidence>
<evidence type="ECO:0000259" key="1">
    <source>
        <dbReference type="Pfam" id="PF10189"/>
    </source>
</evidence>
<keyword evidence="3" id="KW-1185">Reference proteome</keyword>
<organism evidence="2 3">
    <name type="scientific">Acorus gramineus</name>
    <name type="common">Dwarf sweet flag</name>
    <dbReference type="NCBI Taxonomy" id="55184"/>
    <lineage>
        <taxon>Eukaryota</taxon>
        <taxon>Viridiplantae</taxon>
        <taxon>Streptophyta</taxon>
        <taxon>Embryophyta</taxon>
        <taxon>Tracheophyta</taxon>
        <taxon>Spermatophyta</taxon>
        <taxon>Magnoliopsida</taxon>
        <taxon>Liliopsida</taxon>
        <taxon>Acoraceae</taxon>
        <taxon>Acorus</taxon>
    </lineage>
</organism>
<comment type="caution">
    <text evidence="2">The sequence shown here is derived from an EMBL/GenBank/DDBJ whole genome shotgun (WGS) entry which is preliminary data.</text>
</comment>
<dbReference type="InterPro" id="IPR019333">
    <property type="entry name" value="INTS3_N"/>
</dbReference>
<accession>A0AAV9A1Q8</accession>
<protein>
    <recommendedName>
        <fullName evidence="1">Integrator complex subunit 3 N-terminal domain-containing protein</fullName>
    </recommendedName>
</protein>
<evidence type="ECO:0000313" key="2">
    <source>
        <dbReference type="EMBL" id="KAK1257968.1"/>
    </source>
</evidence>
<dbReference type="PANTHER" id="PTHR13587">
    <property type="entry name" value="INTEGRATOR COMPLEX SUBUNIT 3"/>
    <property type="match status" value="1"/>
</dbReference>
<name>A0AAV9A1Q8_ACOGR</name>
<proteinExistence type="predicted"/>
<gene>
    <name evidence="2" type="ORF">QJS04_geneDACA024114</name>
</gene>
<dbReference type="AlphaFoldDB" id="A0AAV9A1Q8"/>
<dbReference type="PANTHER" id="PTHR13587:SF7">
    <property type="entry name" value="INTEGRATOR COMPLEX SUBUNIT 3"/>
    <property type="match status" value="1"/>
</dbReference>
<dbReference type="Proteomes" id="UP001179952">
    <property type="component" value="Unassembled WGS sequence"/>
</dbReference>
<dbReference type="EMBL" id="JAUJYN010000029">
    <property type="protein sequence ID" value="KAK1257968.1"/>
    <property type="molecule type" value="Genomic_DNA"/>
</dbReference>
<dbReference type="Pfam" id="PF10189">
    <property type="entry name" value="Ints3_N"/>
    <property type="match status" value="1"/>
</dbReference>
<feature type="domain" description="Integrator complex subunit 3 N-terminal" evidence="1">
    <location>
        <begin position="44"/>
        <end position="452"/>
    </location>
</feature>